<dbReference type="PANTHER" id="PTHR24394">
    <property type="entry name" value="ZINC FINGER PROTEIN"/>
    <property type="match status" value="1"/>
</dbReference>
<keyword evidence="2" id="KW-0479">Metal-binding</keyword>
<protein>
    <submittedName>
        <fullName evidence="13">Zinc finger protein 254</fullName>
    </submittedName>
</protein>
<feature type="domain" description="C2H2-type" evidence="12">
    <location>
        <begin position="321"/>
        <end position="348"/>
    </location>
</feature>
<keyword evidence="4 10" id="KW-0863">Zinc-finger</keyword>
<dbReference type="FunFam" id="3.30.160.60:FF:000186">
    <property type="entry name" value="Zinc finger protein 366"/>
    <property type="match status" value="1"/>
</dbReference>
<dbReference type="GO" id="GO:0008270">
    <property type="term" value="F:zinc ion binding"/>
    <property type="evidence" value="ECO:0007669"/>
    <property type="project" value="UniProtKB-KW"/>
</dbReference>
<accession>A0AAD8C5U6</accession>
<evidence type="ECO:0000256" key="3">
    <source>
        <dbReference type="ARBA" id="ARBA00022737"/>
    </source>
</evidence>
<keyword evidence="3" id="KW-0677">Repeat</keyword>
<dbReference type="PROSITE" id="PS50157">
    <property type="entry name" value="ZINC_FINGER_C2H2_2"/>
    <property type="match status" value="4"/>
</dbReference>
<keyword evidence="8" id="KW-0804">Transcription</keyword>
<evidence type="ECO:0000256" key="2">
    <source>
        <dbReference type="ARBA" id="ARBA00022723"/>
    </source>
</evidence>
<sequence>MDDMRHDFTNELKTILKSEEIDWSLESEMTDDSSMYEISKLSLEEQTQKSGEQIHLMPMIDELKQDFTNDLCNVMKNEKTELSFLKEASGLSFIGQTWESILSEQKIYPNQDMASNQDKPRNSPNKDVHAGNFKDEEQNSSKENRTLQLVSAEKPFEQTNLINHYLMKYEEQMHSMPMMEDLKQDFTNDLCKVMKNEMTELSLHPETSYSCFIGQTRESILSEKTEQEINQNRCMSYNQDKPRNSPNKDVHAGNFKDEEQNSSNENGTLQLVSAAKQFSKNHGLMHSSRKTFKCDLCQKQIFHKPNLKVHLARHCGMHKKFKCQICLKEYITSTSLKMHDMIHSGKKPFKCQICLKEFNDYSNVKKHEMIHSGKKPFKCQICEKEFTQSSHLKQHKIIHSGPDK</sequence>
<evidence type="ECO:0000256" key="9">
    <source>
        <dbReference type="ARBA" id="ARBA00023242"/>
    </source>
</evidence>
<reference evidence="13" key="1">
    <citation type="journal article" date="2023" name="PLoS Negl. Trop. Dis.">
        <title>A genome sequence for Biomphalaria pfeifferi, the major vector snail for the human-infecting parasite Schistosoma mansoni.</title>
        <authorList>
            <person name="Bu L."/>
            <person name="Lu L."/>
            <person name="Laidemitt M.R."/>
            <person name="Zhang S.M."/>
            <person name="Mutuku M."/>
            <person name="Mkoji G."/>
            <person name="Steinauer M."/>
            <person name="Loker E.S."/>
        </authorList>
    </citation>
    <scope>NUCLEOTIDE SEQUENCE</scope>
    <source>
        <strain evidence="13">KasaAsao</strain>
    </source>
</reference>
<evidence type="ECO:0000256" key="10">
    <source>
        <dbReference type="PROSITE-ProRule" id="PRU00042"/>
    </source>
</evidence>
<evidence type="ECO:0000313" key="14">
    <source>
        <dbReference type="Proteomes" id="UP001233172"/>
    </source>
</evidence>
<dbReference type="GO" id="GO:0000981">
    <property type="term" value="F:DNA-binding transcription factor activity, RNA polymerase II-specific"/>
    <property type="evidence" value="ECO:0007669"/>
    <property type="project" value="TreeGrafter"/>
</dbReference>
<evidence type="ECO:0000256" key="6">
    <source>
        <dbReference type="ARBA" id="ARBA00023015"/>
    </source>
</evidence>
<feature type="domain" description="C2H2-type" evidence="12">
    <location>
        <begin position="349"/>
        <end position="376"/>
    </location>
</feature>
<keyword evidence="6" id="KW-0805">Transcription regulation</keyword>
<evidence type="ECO:0000256" key="7">
    <source>
        <dbReference type="ARBA" id="ARBA00023125"/>
    </source>
</evidence>
<dbReference type="GO" id="GO:0003677">
    <property type="term" value="F:DNA binding"/>
    <property type="evidence" value="ECO:0007669"/>
    <property type="project" value="UniProtKB-KW"/>
</dbReference>
<evidence type="ECO:0000256" key="1">
    <source>
        <dbReference type="ARBA" id="ARBA00004123"/>
    </source>
</evidence>
<evidence type="ECO:0000256" key="8">
    <source>
        <dbReference type="ARBA" id="ARBA00023163"/>
    </source>
</evidence>
<name>A0AAD8C5U6_BIOPF</name>
<comment type="caution">
    <text evidence="13">The sequence shown here is derived from an EMBL/GenBank/DDBJ whole genome shotgun (WGS) entry which is preliminary data.</text>
</comment>
<feature type="compositionally biased region" description="Basic and acidic residues" evidence="11">
    <location>
        <begin position="240"/>
        <end position="259"/>
    </location>
</feature>
<evidence type="ECO:0000259" key="12">
    <source>
        <dbReference type="PROSITE" id="PS50157"/>
    </source>
</evidence>
<feature type="domain" description="C2H2-type" evidence="12">
    <location>
        <begin position="377"/>
        <end position="404"/>
    </location>
</feature>
<feature type="region of interest" description="Disordered" evidence="11">
    <location>
        <begin position="236"/>
        <end position="265"/>
    </location>
</feature>
<reference evidence="13" key="2">
    <citation type="submission" date="2023-04" db="EMBL/GenBank/DDBJ databases">
        <authorList>
            <person name="Bu L."/>
            <person name="Lu L."/>
            <person name="Laidemitt M.R."/>
            <person name="Zhang S.M."/>
            <person name="Mutuku M."/>
            <person name="Mkoji G."/>
            <person name="Steinauer M."/>
            <person name="Loker E.S."/>
        </authorList>
    </citation>
    <scope>NUCLEOTIDE SEQUENCE</scope>
    <source>
        <strain evidence="13">KasaAsao</strain>
        <tissue evidence="13">Whole Snail</tissue>
    </source>
</reference>
<dbReference type="EMBL" id="JASAOG010000012">
    <property type="protein sequence ID" value="KAK0066000.1"/>
    <property type="molecule type" value="Genomic_DNA"/>
</dbReference>
<keyword evidence="5" id="KW-0862">Zinc</keyword>
<evidence type="ECO:0000256" key="4">
    <source>
        <dbReference type="ARBA" id="ARBA00022771"/>
    </source>
</evidence>
<dbReference type="SMART" id="SM00355">
    <property type="entry name" value="ZnF_C2H2"/>
    <property type="match status" value="4"/>
</dbReference>
<proteinExistence type="predicted"/>
<dbReference type="SUPFAM" id="SSF57667">
    <property type="entry name" value="beta-beta-alpha zinc fingers"/>
    <property type="match status" value="3"/>
</dbReference>
<gene>
    <name evidence="13" type="ORF">Bpfe_004797</name>
</gene>
<comment type="subcellular location">
    <subcellularLocation>
        <location evidence="1">Nucleus</location>
    </subcellularLocation>
</comment>
<dbReference type="InterPro" id="IPR013087">
    <property type="entry name" value="Znf_C2H2_type"/>
</dbReference>
<feature type="compositionally biased region" description="Basic and acidic residues" evidence="11">
    <location>
        <begin position="118"/>
        <end position="144"/>
    </location>
</feature>
<evidence type="ECO:0000256" key="5">
    <source>
        <dbReference type="ARBA" id="ARBA00022833"/>
    </source>
</evidence>
<dbReference type="InterPro" id="IPR036236">
    <property type="entry name" value="Znf_C2H2_sf"/>
</dbReference>
<organism evidence="13 14">
    <name type="scientific">Biomphalaria pfeifferi</name>
    <name type="common">Bloodfluke planorb</name>
    <name type="synonym">Freshwater snail</name>
    <dbReference type="NCBI Taxonomy" id="112525"/>
    <lineage>
        <taxon>Eukaryota</taxon>
        <taxon>Metazoa</taxon>
        <taxon>Spiralia</taxon>
        <taxon>Lophotrochozoa</taxon>
        <taxon>Mollusca</taxon>
        <taxon>Gastropoda</taxon>
        <taxon>Heterobranchia</taxon>
        <taxon>Euthyneura</taxon>
        <taxon>Panpulmonata</taxon>
        <taxon>Hygrophila</taxon>
        <taxon>Lymnaeoidea</taxon>
        <taxon>Planorbidae</taxon>
        <taxon>Biomphalaria</taxon>
    </lineage>
</organism>
<dbReference type="Pfam" id="PF00096">
    <property type="entry name" value="zf-C2H2"/>
    <property type="match status" value="2"/>
</dbReference>
<keyword evidence="9" id="KW-0539">Nucleus</keyword>
<evidence type="ECO:0000256" key="11">
    <source>
        <dbReference type="SAM" id="MobiDB-lite"/>
    </source>
</evidence>
<keyword evidence="14" id="KW-1185">Reference proteome</keyword>
<keyword evidence="7" id="KW-0238">DNA-binding</keyword>
<dbReference type="Proteomes" id="UP001233172">
    <property type="component" value="Unassembled WGS sequence"/>
</dbReference>
<evidence type="ECO:0000313" key="13">
    <source>
        <dbReference type="EMBL" id="KAK0066000.1"/>
    </source>
</evidence>
<dbReference type="AlphaFoldDB" id="A0AAD8C5U6"/>
<dbReference type="FunFam" id="3.30.160.60:FF:000325">
    <property type="entry name" value="ZFP90 zinc finger protein"/>
    <property type="match status" value="1"/>
</dbReference>
<dbReference type="Gene3D" id="3.30.160.60">
    <property type="entry name" value="Classic Zinc Finger"/>
    <property type="match status" value="3"/>
</dbReference>
<feature type="domain" description="C2H2-type" evidence="12">
    <location>
        <begin position="292"/>
        <end position="319"/>
    </location>
</feature>
<dbReference type="PROSITE" id="PS00028">
    <property type="entry name" value="ZINC_FINGER_C2H2_1"/>
    <property type="match status" value="4"/>
</dbReference>
<dbReference type="GO" id="GO:0005634">
    <property type="term" value="C:nucleus"/>
    <property type="evidence" value="ECO:0007669"/>
    <property type="project" value="UniProtKB-SubCell"/>
</dbReference>
<feature type="region of interest" description="Disordered" evidence="11">
    <location>
        <begin position="112"/>
        <end position="144"/>
    </location>
</feature>
<dbReference type="PANTHER" id="PTHR24394:SF58">
    <property type="entry name" value="ZINC FINGER AND BTB DOMAIN CONTAINING 33"/>
    <property type="match status" value="1"/>
</dbReference>